<dbReference type="InterPro" id="IPR050846">
    <property type="entry name" value="TLCD"/>
</dbReference>
<dbReference type="GO" id="GO:0071709">
    <property type="term" value="P:membrane assembly"/>
    <property type="evidence" value="ECO:0007669"/>
    <property type="project" value="TreeGrafter"/>
</dbReference>
<dbReference type="OrthoDB" id="10266980at2759"/>
<dbReference type="GO" id="GO:0097035">
    <property type="term" value="P:regulation of membrane lipid distribution"/>
    <property type="evidence" value="ECO:0007669"/>
    <property type="project" value="TreeGrafter"/>
</dbReference>
<evidence type="ECO:0000313" key="9">
    <source>
        <dbReference type="Proteomes" id="UP000507470"/>
    </source>
</evidence>
<name>A0A6J8CQD3_MYTCO</name>
<keyword evidence="9" id="KW-1185">Reference proteome</keyword>
<evidence type="ECO:0000256" key="3">
    <source>
        <dbReference type="ARBA" id="ARBA00022989"/>
    </source>
</evidence>
<feature type="transmembrane region" description="Helical" evidence="6">
    <location>
        <begin position="140"/>
        <end position="158"/>
    </location>
</feature>
<dbReference type="PROSITE" id="PS50922">
    <property type="entry name" value="TLC"/>
    <property type="match status" value="1"/>
</dbReference>
<dbReference type="GO" id="GO:0007009">
    <property type="term" value="P:plasma membrane organization"/>
    <property type="evidence" value="ECO:0007669"/>
    <property type="project" value="TreeGrafter"/>
</dbReference>
<keyword evidence="2 5" id="KW-0812">Transmembrane</keyword>
<feature type="transmembrane region" description="Helical" evidence="6">
    <location>
        <begin position="179"/>
        <end position="197"/>
    </location>
</feature>
<evidence type="ECO:0000256" key="2">
    <source>
        <dbReference type="ARBA" id="ARBA00022692"/>
    </source>
</evidence>
<dbReference type="AlphaFoldDB" id="A0A6J8CQD3"/>
<feature type="transmembrane region" description="Helical" evidence="6">
    <location>
        <begin position="13"/>
        <end position="32"/>
    </location>
</feature>
<evidence type="ECO:0000256" key="1">
    <source>
        <dbReference type="ARBA" id="ARBA00004141"/>
    </source>
</evidence>
<gene>
    <name evidence="8" type="ORF">MCOR_31570</name>
</gene>
<dbReference type="Pfam" id="PF03798">
    <property type="entry name" value="TRAM_LAG1_CLN8"/>
    <property type="match status" value="1"/>
</dbReference>
<dbReference type="GO" id="GO:0055091">
    <property type="term" value="P:phospholipid homeostasis"/>
    <property type="evidence" value="ECO:0007669"/>
    <property type="project" value="TreeGrafter"/>
</dbReference>
<keyword evidence="3 6" id="KW-1133">Transmembrane helix</keyword>
<feature type="domain" description="TLC" evidence="7">
    <location>
        <begin position="45"/>
        <end position="242"/>
    </location>
</feature>
<dbReference type="PANTHER" id="PTHR13439:SF4">
    <property type="entry name" value="TLC DOMAIN-CONTAINING PROTEIN"/>
    <property type="match status" value="1"/>
</dbReference>
<evidence type="ECO:0000313" key="8">
    <source>
        <dbReference type="EMBL" id="CAC5397102.1"/>
    </source>
</evidence>
<feature type="transmembrane region" description="Helical" evidence="6">
    <location>
        <begin position="209"/>
        <end position="231"/>
    </location>
</feature>
<feature type="transmembrane region" description="Helical" evidence="6">
    <location>
        <begin position="53"/>
        <end position="72"/>
    </location>
</feature>
<reference evidence="8 9" key="1">
    <citation type="submission" date="2020-06" db="EMBL/GenBank/DDBJ databases">
        <authorList>
            <person name="Li R."/>
            <person name="Bekaert M."/>
        </authorList>
    </citation>
    <scope>NUCLEOTIDE SEQUENCE [LARGE SCALE GENOMIC DNA]</scope>
    <source>
        <strain evidence="9">wild</strain>
    </source>
</reference>
<organism evidence="8 9">
    <name type="scientific">Mytilus coruscus</name>
    <name type="common">Sea mussel</name>
    <dbReference type="NCBI Taxonomy" id="42192"/>
    <lineage>
        <taxon>Eukaryota</taxon>
        <taxon>Metazoa</taxon>
        <taxon>Spiralia</taxon>
        <taxon>Lophotrochozoa</taxon>
        <taxon>Mollusca</taxon>
        <taxon>Bivalvia</taxon>
        <taxon>Autobranchia</taxon>
        <taxon>Pteriomorphia</taxon>
        <taxon>Mytilida</taxon>
        <taxon>Mytiloidea</taxon>
        <taxon>Mytilidae</taxon>
        <taxon>Mytilinae</taxon>
        <taxon>Mytilus</taxon>
    </lineage>
</organism>
<evidence type="ECO:0000256" key="5">
    <source>
        <dbReference type="PROSITE-ProRule" id="PRU00205"/>
    </source>
</evidence>
<evidence type="ECO:0000256" key="6">
    <source>
        <dbReference type="SAM" id="Phobius"/>
    </source>
</evidence>
<dbReference type="PANTHER" id="PTHR13439">
    <property type="entry name" value="CT120 PROTEIN"/>
    <property type="match status" value="1"/>
</dbReference>
<protein>
    <submittedName>
        <fullName evidence="8">TLC domain-containing protein 2</fullName>
    </submittedName>
</protein>
<dbReference type="GO" id="GO:0005886">
    <property type="term" value="C:plasma membrane"/>
    <property type="evidence" value="ECO:0007669"/>
    <property type="project" value="TreeGrafter"/>
</dbReference>
<feature type="transmembrane region" description="Helical" evidence="6">
    <location>
        <begin position="84"/>
        <end position="105"/>
    </location>
</feature>
<proteinExistence type="predicted"/>
<accession>A0A6J8CQD3</accession>
<evidence type="ECO:0000259" key="7">
    <source>
        <dbReference type="PROSITE" id="PS50922"/>
    </source>
</evidence>
<sequence length="250" mass="28785">MTDTEIWPEKFDGAVYGLAVVITSSFLFYVFGRIAHVLTPASACHSPWRWKNISVSLVHAVIVGTWACLSFYETPKMAEDLIKTYSTSAHTLISFSFGYFVYDMWDMMIYQRNRHSFELMGHHVVIFICFGIAIVTKLYIGYAVVALVIEINSIFLHIRQLLQICRYSKNNSAYRLNSLINLGTFVVCRISVMAWMSRWLLINKDLVPLIFYSIGSVGLAIMTVMNIILFYRLLQSDFIKKNESKKENSH</sequence>
<dbReference type="Proteomes" id="UP000507470">
    <property type="component" value="Unassembled WGS sequence"/>
</dbReference>
<keyword evidence="4 5" id="KW-0472">Membrane</keyword>
<dbReference type="InterPro" id="IPR006634">
    <property type="entry name" value="TLC-dom"/>
</dbReference>
<dbReference type="SMART" id="SM00724">
    <property type="entry name" value="TLC"/>
    <property type="match status" value="1"/>
</dbReference>
<evidence type="ECO:0000256" key="4">
    <source>
        <dbReference type="ARBA" id="ARBA00023136"/>
    </source>
</evidence>
<dbReference type="EMBL" id="CACVKT020005663">
    <property type="protein sequence ID" value="CAC5397102.1"/>
    <property type="molecule type" value="Genomic_DNA"/>
</dbReference>
<comment type="subcellular location">
    <subcellularLocation>
        <location evidence="1">Membrane</location>
        <topology evidence="1">Multi-pass membrane protein</topology>
    </subcellularLocation>
</comment>